<evidence type="ECO:0000256" key="3">
    <source>
        <dbReference type="ARBA" id="ARBA00022691"/>
    </source>
</evidence>
<feature type="domain" description="O-methyltransferase C-terminal" evidence="4">
    <location>
        <begin position="102"/>
        <end position="288"/>
    </location>
</feature>
<organism evidence="6">
    <name type="scientific">marine sediment metagenome</name>
    <dbReference type="NCBI Taxonomy" id="412755"/>
    <lineage>
        <taxon>unclassified sequences</taxon>
        <taxon>metagenomes</taxon>
        <taxon>ecological metagenomes</taxon>
    </lineage>
</organism>
<dbReference type="PROSITE" id="PS51683">
    <property type="entry name" value="SAM_OMT_II"/>
    <property type="match status" value="1"/>
</dbReference>
<dbReference type="InterPro" id="IPR016461">
    <property type="entry name" value="COMT-like"/>
</dbReference>
<dbReference type="Pfam" id="PF08100">
    <property type="entry name" value="Dimerisation"/>
    <property type="match status" value="1"/>
</dbReference>
<dbReference type="GO" id="GO:0008171">
    <property type="term" value="F:O-methyltransferase activity"/>
    <property type="evidence" value="ECO:0007669"/>
    <property type="project" value="InterPro"/>
</dbReference>
<keyword evidence="1" id="KW-0489">Methyltransferase</keyword>
<dbReference type="InterPro" id="IPR036390">
    <property type="entry name" value="WH_DNA-bd_sf"/>
</dbReference>
<dbReference type="Gene3D" id="3.40.50.150">
    <property type="entry name" value="Vaccinia Virus protein VP39"/>
    <property type="match status" value="1"/>
</dbReference>
<protein>
    <recommendedName>
        <fullName evidence="7">O-methyltransferase domain-containing protein</fullName>
    </recommendedName>
</protein>
<dbReference type="InterPro" id="IPR029063">
    <property type="entry name" value="SAM-dependent_MTases_sf"/>
</dbReference>
<dbReference type="EMBL" id="LAZR01018030">
    <property type="protein sequence ID" value="KKL97986.1"/>
    <property type="molecule type" value="Genomic_DNA"/>
</dbReference>
<dbReference type="InterPro" id="IPR036388">
    <property type="entry name" value="WH-like_DNA-bd_sf"/>
</dbReference>
<dbReference type="Gene3D" id="1.10.10.10">
    <property type="entry name" value="Winged helix-like DNA-binding domain superfamily/Winged helix DNA-binding domain"/>
    <property type="match status" value="1"/>
</dbReference>
<dbReference type="PANTHER" id="PTHR43712:SF2">
    <property type="entry name" value="O-METHYLTRANSFERASE CICE"/>
    <property type="match status" value="1"/>
</dbReference>
<dbReference type="SUPFAM" id="SSF53335">
    <property type="entry name" value="S-adenosyl-L-methionine-dependent methyltransferases"/>
    <property type="match status" value="1"/>
</dbReference>
<evidence type="ECO:0000256" key="1">
    <source>
        <dbReference type="ARBA" id="ARBA00022603"/>
    </source>
</evidence>
<dbReference type="AlphaFoldDB" id="A0A0F9H4U6"/>
<dbReference type="GO" id="GO:0046983">
    <property type="term" value="F:protein dimerization activity"/>
    <property type="evidence" value="ECO:0007669"/>
    <property type="project" value="InterPro"/>
</dbReference>
<evidence type="ECO:0000313" key="6">
    <source>
        <dbReference type="EMBL" id="KKL97986.1"/>
    </source>
</evidence>
<name>A0A0F9H4U6_9ZZZZ</name>
<sequence length="308" mass="34235">MQLNVFSVLEDSAKTPQEVAEVLNVKEKHIKRLLYALVSIGLLKIEKNQFTNSIEASCYLVPGKPTYMGNNTWINPILNYYIWGSAVKTAETIHTGTPQEKFDYSAASEEQLGEIFQSTRPIAYKAGEELAIKYDLSQYQSFVDVGGASGGLAIAVSDMYPHLRITVADLPSVSPIAKHLIETEGATDRVHVMTANIVKNPLPESYDIAVLRALIQVLSSEHARLAIINMANSINSKGRIFILGHFMDNSKTSPLEEVIWFLNNLNWDGEAGFYTEDNHINWLKEAGFVDIKREMLPNGDGVIHAIKP</sequence>
<dbReference type="SUPFAM" id="SSF46785">
    <property type="entry name" value="Winged helix' DNA-binding domain"/>
    <property type="match status" value="1"/>
</dbReference>
<comment type="caution">
    <text evidence="6">The sequence shown here is derived from an EMBL/GenBank/DDBJ whole genome shotgun (WGS) entry which is preliminary data.</text>
</comment>
<dbReference type="CDD" id="cd02440">
    <property type="entry name" value="AdoMet_MTases"/>
    <property type="match status" value="1"/>
</dbReference>
<evidence type="ECO:0000259" key="5">
    <source>
        <dbReference type="Pfam" id="PF08100"/>
    </source>
</evidence>
<dbReference type="InterPro" id="IPR001077">
    <property type="entry name" value="COMT_C"/>
</dbReference>
<dbReference type="Pfam" id="PF00891">
    <property type="entry name" value="Methyltransf_2"/>
    <property type="match status" value="1"/>
</dbReference>
<reference evidence="6" key="1">
    <citation type="journal article" date="2015" name="Nature">
        <title>Complex archaea that bridge the gap between prokaryotes and eukaryotes.</title>
        <authorList>
            <person name="Spang A."/>
            <person name="Saw J.H."/>
            <person name="Jorgensen S.L."/>
            <person name="Zaremba-Niedzwiedzka K."/>
            <person name="Martijn J."/>
            <person name="Lind A.E."/>
            <person name="van Eijk R."/>
            <person name="Schleper C."/>
            <person name="Guy L."/>
            <person name="Ettema T.J."/>
        </authorList>
    </citation>
    <scope>NUCLEOTIDE SEQUENCE</scope>
</reference>
<keyword evidence="2" id="KW-0808">Transferase</keyword>
<dbReference type="PANTHER" id="PTHR43712">
    <property type="entry name" value="PUTATIVE (AFU_ORTHOLOGUE AFUA_4G14580)-RELATED"/>
    <property type="match status" value="1"/>
</dbReference>
<evidence type="ECO:0000256" key="2">
    <source>
        <dbReference type="ARBA" id="ARBA00022679"/>
    </source>
</evidence>
<dbReference type="PIRSF" id="PIRSF005739">
    <property type="entry name" value="O-mtase"/>
    <property type="match status" value="1"/>
</dbReference>
<dbReference type="InterPro" id="IPR012967">
    <property type="entry name" value="COMT_dimerisation"/>
</dbReference>
<gene>
    <name evidence="6" type="ORF">LCGC14_1828930</name>
</gene>
<evidence type="ECO:0000259" key="4">
    <source>
        <dbReference type="Pfam" id="PF00891"/>
    </source>
</evidence>
<feature type="domain" description="O-methyltransferase dimerisation" evidence="5">
    <location>
        <begin position="2"/>
        <end position="61"/>
    </location>
</feature>
<accession>A0A0F9H4U6</accession>
<dbReference type="GO" id="GO:0032259">
    <property type="term" value="P:methylation"/>
    <property type="evidence" value="ECO:0007669"/>
    <property type="project" value="UniProtKB-KW"/>
</dbReference>
<evidence type="ECO:0008006" key="7">
    <source>
        <dbReference type="Google" id="ProtNLM"/>
    </source>
</evidence>
<keyword evidence="3" id="KW-0949">S-adenosyl-L-methionine</keyword>
<proteinExistence type="predicted"/>